<dbReference type="InterPro" id="IPR051417">
    <property type="entry name" value="SDr/BOS_complex"/>
</dbReference>
<dbReference type="NCBIfam" id="TIGR01451">
    <property type="entry name" value="B_ant_repeat"/>
    <property type="match status" value="2"/>
</dbReference>
<evidence type="ECO:0000313" key="11">
    <source>
        <dbReference type="Proteomes" id="UP000199051"/>
    </source>
</evidence>
<dbReference type="InterPro" id="IPR013783">
    <property type="entry name" value="Ig-like_fold"/>
</dbReference>
<feature type="domain" description="SpaA-like prealbumin fold" evidence="8">
    <location>
        <begin position="1053"/>
        <end position="1117"/>
    </location>
</feature>
<keyword evidence="5" id="KW-0812">Transmembrane</keyword>
<dbReference type="InterPro" id="IPR055354">
    <property type="entry name" value="DUF7507"/>
</dbReference>
<feature type="transmembrane region" description="Helical" evidence="5">
    <location>
        <begin position="1650"/>
        <end position="1669"/>
    </location>
</feature>
<evidence type="ECO:0000259" key="7">
    <source>
        <dbReference type="Pfam" id="PF17210"/>
    </source>
</evidence>
<evidence type="ECO:0000259" key="9">
    <source>
        <dbReference type="Pfam" id="PF24346"/>
    </source>
</evidence>
<dbReference type="Gene3D" id="2.60.40.1120">
    <property type="entry name" value="Carboxypeptidase-like, regulatory domain"/>
    <property type="match status" value="1"/>
</dbReference>
<feature type="domain" description="DUF7507" evidence="9">
    <location>
        <begin position="496"/>
        <end position="588"/>
    </location>
</feature>
<comment type="subcellular location">
    <subcellularLocation>
        <location evidence="1">Secreted</location>
    </subcellularLocation>
</comment>
<feature type="domain" description="SD-repeat containing protein B" evidence="7">
    <location>
        <begin position="600"/>
        <end position="685"/>
    </location>
</feature>
<keyword evidence="5" id="KW-1133">Transmembrane helix</keyword>
<dbReference type="SUPFAM" id="SSF49478">
    <property type="entry name" value="Cna protein B-type domain"/>
    <property type="match status" value="2"/>
</dbReference>
<evidence type="ECO:0000256" key="3">
    <source>
        <dbReference type="ARBA" id="ARBA00022729"/>
    </source>
</evidence>
<dbReference type="GO" id="GO:0005975">
    <property type="term" value="P:carbohydrate metabolic process"/>
    <property type="evidence" value="ECO:0007669"/>
    <property type="project" value="UniProtKB-ARBA"/>
</dbReference>
<evidence type="ECO:0000259" key="8">
    <source>
        <dbReference type="Pfam" id="PF17802"/>
    </source>
</evidence>
<feature type="domain" description="DUF11" evidence="6">
    <location>
        <begin position="1495"/>
        <end position="1631"/>
    </location>
</feature>
<sequence length="1678" mass="169339">MSITRAVRRGLAAVLATVTAAAGVVVLGVAPVEAAVVRPFTLNYDKELYGDFVQAGNGNMQCPSVSDPVDPFGEPIATCAQSQARTYTASTGINDSYYMRWADVDGSAATYNSSTGSVTVPAGAKIDYARLNWAGDTGTIRLADGTISAAPGCNTRQFLAGGGTAVLPSGTPESTSARFTVGGVTQAVAPAVISRDALANVPNSQPQFYTAYANVTAQVAANLTTGSAQTITVGNVWSPQGFGCFAGWSLVVVWYFDAPNGDAPAKREVYIYDGHVRQSSADAATTTTVSGFRVGDNNVRVGVTAYEGDFNISGDSFAINGTAVEEPISAAVTNNFFVSYAENDVNPAVDNNMSVDSKVVATNLITTGSTSATLTFATSGDTYLAENLVLSVPIPSISVTKTLNAPGPYKPGDTVTYNFSIVSPGGSSATSVEVDDPLAANCDKVIGTLLADVPYTYSCTGLAGSDDYINTATATGDSSFGDPLTGTGEVPVTVINPSIDITKVADQATYTTGQTITFTITVHNDGDSPITGISVSDPTVPSCANATIGTLGAGGSTSYTCTATAPITGDSNTATVNGTDQLGDPISDSATSSVPTVGEISGRVFIDRSNNGTYDPGATQYDTGVSGVTVTLTGTTAGGSPVNTPGTTASDGTFVFPSIQAGTYTVTETQPAAYDDGTDTAGTHAVSGGNDIFTVTLTSGQSSTGNLFAELATSSLAGRVYLDADNSGTVNGAEGALTGNPAVTISLTGTDNGGNAVTLSTTTNGAGNYTFSALRPGTYTITETQPGGFTDGKETVGTSGGTLSPPNAISAISLAARTNGTGYLFGEYVATSITGSVVDDGGNAIANVTITLSGDASATTTTAPNGTFSFTTLAPGTYTITETQPIAYGDGPESAGSPAGNISVNDVISGIVLSSGTAGAEYVFAEDRGSIAGVVFDDYDNDGIKDAGEPGLAASVTLTGVDANSVTITPVTITSNATTGVYTFPNLLGGTYVVTEATPGNRLDGKETVGSTGGTLSPPNAITNITLAGGEDATGYTFAELTASSISGLVTDDSVDAHPLAGVTLTLTGTDDLGNPIPTPGSPTVPVTVVTGPDGTYSFDNLRPGTYTITETQPNGYGSGSSAAGSEGGDDSLPNVIAEIILDPNKSITDYNFVDALGSLTGTVFQDNNKNGIQNLPGDIGLPNVVLHLTGTDVNSQPVSLTATSKGDGSYLFPDLVAGTYSLTEEQPDTYNDGQDTPGTGGGSTSGSDTITPITITAGEVASGYNFAEYPDSIGGRVWVDLDGDGVIDVDETTFLANVTVTLQDGNGVQITTTTTDSNGHYSFPNLPLGNYIVVETQPVGYGSTTPNTVPVTLLQINPNTIEGKVVNFGERHGSIGDFVWSDTNGNGLQDSGEPGVAGVTLTLYSDTGTPITTTTTDGDGKYHFADLPSGTYYVGVTLPAGKSFTKPNVEGDATNSDVSWVTGVSAALVVEPDGNGAIPQLTDVDAGLVTKVVDLAVGVTTPTPSANIGQTVIFTATVANTGTSPVQGARTTITIPAGLSVVSAGGTAVPAASSQDINAAAAIEWQCSTAGQVVTCATDAIILPGQSLGAITVNTTATRAVTDTTARATVTLADGSSDDNPNNDAAVVTVGVSATSSSDLVDTGADVKWPFFGGLFLLLVGSVTVFVTRRRRGSSSE</sequence>
<dbReference type="Gene3D" id="2.60.40.10">
    <property type="entry name" value="Immunoglobulins"/>
    <property type="match status" value="8"/>
</dbReference>
<feature type="region of interest" description="Disordered" evidence="4">
    <location>
        <begin position="1226"/>
        <end position="1250"/>
    </location>
</feature>
<dbReference type="PANTHER" id="PTHR23303">
    <property type="entry name" value="CARBOXYPEPTIDASE REGULATORY REGION-CONTAINING"/>
    <property type="match status" value="1"/>
</dbReference>
<keyword evidence="2" id="KW-0964">Secreted</keyword>
<keyword evidence="5" id="KW-0472">Membrane</keyword>
<feature type="region of interest" description="Disordered" evidence="4">
    <location>
        <begin position="1110"/>
        <end position="1129"/>
    </location>
</feature>
<dbReference type="Pfam" id="PF17210">
    <property type="entry name" value="SdrD_B"/>
    <property type="match status" value="6"/>
</dbReference>
<evidence type="ECO:0000256" key="4">
    <source>
        <dbReference type="SAM" id="MobiDB-lite"/>
    </source>
</evidence>
<dbReference type="SUPFAM" id="SSF117074">
    <property type="entry name" value="Hypothetical protein PA1324"/>
    <property type="match status" value="6"/>
</dbReference>
<dbReference type="Pfam" id="PF24346">
    <property type="entry name" value="DUF7507"/>
    <property type="match status" value="1"/>
</dbReference>
<proteinExistence type="predicted"/>
<feature type="domain" description="SD-repeat containing protein B" evidence="7">
    <location>
        <begin position="930"/>
        <end position="1012"/>
    </location>
</feature>
<keyword evidence="3" id="KW-0732">Signal</keyword>
<feature type="domain" description="SD-repeat containing protein B" evidence="7">
    <location>
        <begin position="1273"/>
        <end position="1348"/>
    </location>
</feature>
<evidence type="ECO:0000256" key="5">
    <source>
        <dbReference type="SAM" id="Phobius"/>
    </source>
</evidence>
<reference evidence="11" key="1">
    <citation type="submission" date="2016-10" db="EMBL/GenBank/DDBJ databases">
        <authorList>
            <person name="Varghese N."/>
            <person name="Submissions S."/>
        </authorList>
    </citation>
    <scope>NUCLEOTIDE SEQUENCE [LARGE SCALE GENOMIC DNA]</scope>
    <source>
        <strain evidence="11">DSM 44260</strain>
    </source>
</reference>
<dbReference type="InterPro" id="IPR047589">
    <property type="entry name" value="DUF11_rpt"/>
</dbReference>
<dbReference type="RefSeq" id="WP_092783450.1">
    <property type="nucleotide sequence ID" value="NZ_FOGI01000011.1"/>
</dbReference>
<dbReference type="Proteomes" id="UP000199051">
    <property type="component" value="Unassembled WGS sequence"/>
</dbReference>
<name>A0A1H9WSI7_9PSEU</name>
<evidence type="ECO:0000256" key="2">
    <source>
        <dbReference type="ARBA" id="ARBA00022525"/>
    </source>
</evidence>
<dbReference type="InterPro" id="IPR033764">
    <property type="entry name" value="Sdr_B"/>
</dbReference>
<dbReference type="Pfam" id="PF13620">
    <property type="entry name" value="CarboxypepD_reg"/>
    <property type="match status" value="1"/>
</dbReference>
<dbReference type="InterPro" id="IPR001434">
    <property type="entry name" value="OmcB-like_DUF11"/>
</dbReference>
<keyword evidence="11" id="KW-1185">Reference proteome</keyword>
<feature type="domain" description="SD-repeat containing protein B" evidence="7">
    <location>
        <begin position="1375"/>
        <end position="1474"/>
    </location>
</feature>
<evidence type="ECO:0000259" key="6">
    <source>
        <dbReference type="Pfam" id="PF01345"/>
    </source>
</evidence>
<feature type="domain" description="SD-repeat containing protein B" evidence="7">
    <location>
        <begin position="716"/>
        <end position="799"/>
    </location>
</feature>
<accession>A0A1H9WSI7</accession>
<feature type="domain" description="SD-repeat containing protein B" evidence="7">
    <location>
        <begin position="1160"/>
        <end position="1252"/>
    </location>
</feature>
<evidence type="ECO:0000256" key="1">
    <source>
        <dbReference type="ARBA" id="ARBA00004613"/>
    </source>
</evidence>
<dbReference type="Pfam" id="PF01345">
    <property type="entry name" value="DUF11"/>
    <property type="match status" value="1"/>
</dbReference>
<dbReference type="InterPro" id="IPR041033">
    <property type="entry name" value="SpaA_PFL_dom_1"/>
</dbReference>
<gene>
    <name evidence="10" type="ORF">SAMN04487818_111167</name>
</gene>
<organism evidence="10 11">
    <name type="scientific">Actinokineospora terrae</name>
    <dbReference type="NCBI Taxonomy" id="155974"/>
    <lineage>
        <taxon>Bacteria</taxon>
        <taxon>Bacillati</taxon>
        <taxon>Actinomycetota</taxon>
        <taxon>Actinomycetes</taxon>
        <taxon>Pseudonocardiales</taxon>
        <taxon>Pseudonocardiaceae</taxon>
        <taxon>Actinokineospora</taxon>
    </lineage>
</organism>
<dbReference type="EMBL" id="FOGI01000011">
    <property type="protein sequence ID" value="SES36898.1"/>
    <property type="molecule type" value="Genomic_DNA"/>
</dbReference>
<evidence type="ECO:0000313" key="10">
    <source>
        <dbReference type="EMBL" id="SES36898.1"/>
    </source>
</evidence>
<dbReference type="GO" id="GO:0005576">
    <property type="term" value="C:extracellular region"/>
    <property type="evidence" value="ECO:0007669"/>
    <property type="project" value="UniProtKB-SubCell"/>
</dbReference>
<dbReference type="STRING" id="155974.SAMN04487818_111167"/>
<protein>
    <submittedName>
        <fullName evidence="10">Conserved repeat domain-containing protein</fullName>
    </submittedName>
</protein>
<dbReference type="Pfam" id="PF17802">
    <property type="entry name" value="SpaA"/>
    <property type="match status" value="1"/>
</dbReference>